<dbReference type="Proteomes" id="UP001596091">
    <property type="component" value="Unassembled WGS sequence"/>
</dbReference>
<feature type="chain" id="PRO_5046596362" evidence="2">
    <location>
        <begin position="20"/>
        <end position="58"/>
    </location>
</feature>
<gene>
    <name evidence="3" type="ORF">ACFPT7_02595</name>
</gene>
<evidence type="ECO:0000256" key="1">
    <source>
        <dbReference type="SAM" id="MobiDB-lite"/>
    </source>
</evidence>
<dbReference type="EMBL" id="JBHSPH010000001">
    <property type="protein sequence ID" value="MFC5861175.1"/>
    <property type="molecule type" value="Genomic_DNA"/>
</dbReference>
<reference evidence="4" key="1">
    <citation type="journal article" date="2019" name="Int. J. Syst. Evol. Microbiol.">
        <title>The Global Catalogue of Microorganisms (GCM) 10K type strain sequencing project: providing services to taxonomists for standard genome sequencing and annotation.</title>
        <authorList>
            <consortium name="The Broad Institute Genomics Platform"/>
            <consortium name="The Broad Institute Genome Sequencing Center for Infectious Disease"/>
            <person name="Wu L."/>
            <person name="Ma J."/>
        </authorList>
    </citation>
    <scope>NUCLEOTIDE SEQUENCE [LARGE SCALE GENOMIC DNA]</scope>
    <source>
        <strain evidence="4">JCM 4087</strain>
    </source>
</reference>
<accession>A0ABW1ED86</accession>
<feature type="region of interest" description="Disordered" evidence="1">
    <location>
        <begin position="35"/>
        <end position="58"/>
    </location>
</feature>
<evidence type="ECO:0000313" key="3">
    <source>
        <dbReference type="EMBL" id="MFC5861175.1"/>
    </source>
</evidence>
<proteinExistence type="predicted"/>
<evidence type="ECO:0000256" key="2">
    <source>
        <dbReference type="SAM" id="SignalP"/>
    </source>
</evidence>
<organism evidence="3 4">
    <name type="scientific">Acidicapsa dinghuensis</name>
    <dbReference type="NCBI Taxonomy" id="2218256"/>
    <lineage>
        <taxon>Bacteria</taxon>
        <taxon>Pseudomonadati</taxon>
        <taxon>Acidobacteriota</taxon>
        <taxon>Terriglobia</taxon>
        <taxon>Terriglobales</taxon>
        <taxon>Acidobacteriaceae</taxon>
        <taxon>Acidicapsa</taxon>
    </lineage>
</organism>
<comment type="caution">
    <text evidence="3">The sequence shown here is derived from an EMBL/GenBank/DDBJ whole genome shotgun (WGS) entry which is preliminary data.</text>
</comment>
<dbReference type="RefSeq" id="WP_263334260.1">
    <property type="nucleotide sequence ID" value="NZ_JAGSYH010000002.1"/>
</dbReference>
<name>A0ABW1ED86_9BACT</name>
<keyword evidence="2" id="KW-0732">Signal</keyword>
<protein>
    <submittedName>
        <fullName evidence="3">Uncharacterized protein</fullName>
    </submittedName>
</protein>
<evidence type="ECO:0000313" key="4">
    <source>
        <dbReference type="Proteomes" id="UP001596091"/>
    </source>
</evidence>
<keyword evidence="4" id="KW-1185">Reference proteome</keyword>
<feature type="signal peptide" evidence="2">
    <location>
        <begin position="1"/>
        <end position="19"/>
    </location>
</feature>
<sequence>MKVVLRVSLLTLILGAAFGGNVFSKTQVAALTPTSVPGGGGPMPTCDPFKNPNCQTIR</sequence>